<dbReference type="GO" id="GO:0005737">
    <property type="term" value="C:cytoplasm"/>
    <property type="evidence" value="ECO:0007669"/>
    <property type="project" value="UniProtKB-SubCell"/>
</dbReference>
<comment type="similarity">
    <text evidence="2">Belongs to the TsaE family.</text>
</comment>
<organism evidence="11 12">
    <name type="scientific">Acetanaerobacterium elongatum</name>
    <dbReference type="NCBI Taxonomy" id="258515"/>
    <lineage>
        <taxon>Bacteria</taxon>
        <taxon>Bacillati</taxon>
        <taxon>Bacillota</taxon>
        <taxon>Clostridia</taxon>
        <taxon>Eubacteriales</taxon>
        <taxon>Oscillospiraceae</taxon>
        <taxon>Acetanaerobacterium</taxon>
    </lineage>
</organism>
<evidence type="ECO:0000256" key="8">
    <source>
        <dbReference type="ARBA" id="ARBA00022840"/>
    </source>
</evidence>
<dbReference type="GO" id="GO:0002949">
    <property type="term" value="P:tRNA threonylcarbamoyladenosine modification"/>
    <property type="evidence" value="ECO:0007669"/>
    <property type="project" value="InterPro"/>
</dbReference>
<keyword evidence="9" id="KW-0460">Magnesium</keyword>
<dbReference type="PANTHER" id="PTHR33540">
    <property type="entry name" value="TRNA THREONYLCARBAMOYLADENOSINE BIOSYNTHESIS PROTEIN TSAE"/>
    <property type="match status" value="1"/>
</dbReference>
<dbReference type="STRING" id="258515.SAMN05192585_10559"/>
<evidence type="ECO:0000256" key="9">
    <source>
        <dbReference type="ARBA" id="ARBA00022842"/>
    </source>
</evidence>
<dbReference type="GO" id="GO:0005524">
    <property type="term" value="F:ATP binding"/>
    <property type="evidence" value="ECO:0007669"/>
    <property type="project" value="UniProtKB-KW"/>
</dbReference>
<evidence type="ECO:0000256" key="2">
    <source>
        <dbReference type="ARBA" id="ARBA00007599"/>
    </source>
</evidence>
<dbReference type="InterPro" id="IPR027417">
    <property type="entry name" value="P-loop_NTPase"/>
</dbReference>
<name>A0A1G9W7I3_9FIRM</name>
<dbReference type="AlphaFoldDB" id="A0A1G9W7I3"/>
<keyword evidence="12" id="KW-1185">Reference proteome</keyword>
<sequence>MERYLSHSTQDTETIAETYAKSVKPNDVLAFFGGLGAGKTAFIRGLARGLGVKGEVLSPTFALVHEYEGTVPLYHFDMYRVTSFEDLYSTGFFDYLDTGAVIAVEWSENIVSALPKGYKKISLNRISDEEREIIIEESV</sequence>
<dbReference type="RefSeq" id="WP_092638222.1">
    <property type="nucleotide sequence ID" value="NZ_FNID01000005.1"/>
</dbReference>
<comment type="subcellular location">
    <subcellularLocation>
        <location evidence="1">Cytoplasm</location>
    </subcellularLocation>
</comment>
<keyword evidence="4" id="KW-0963">Cytoplasm</keyword>
<evidence type="ECO:0000256" key="4">
    <source>
        <dbReference type="ARBA" id="ARBA00022490"/>
    </source>
</evidence>
<dbReference type="PANTHER" id="PTHR33540:SF2">
    <property type="entry name" value="TRNA THREONYLCARBAMOYLADENOSINE BIOSYNTHESIS PROTEIN TSAE"/>
    <property type="match status" value="1"/>
</dbReference>
<dbReference type="SUPFAM" id="SSF52540">
    <property type="entry name" value="P-loop containing nucleoside triphosphate hydrolases"/>
    <property type="match status" value="1"/>
</dbReference>
<dbReference type="Pfam" id="PF02367">
    <property type="entry name" value="TsaE"/>
    <property type="match status" value="1"/>
</dbReference>
<dbReference type="NCBIfam" id="TIGR00150">
    <property type="entry name" value="T6A_YjeE"/>
    <property type="match status" value="1"/>
</dbReference>
<dbReference type="OrthoDB" id="9815896at2"/>
<reference evidence="11 12" key="1">
    <citation type="submission" date="2016-10" db="EMBL/GenBank/DDBJ databases">
        <authorList>
            <person name="de Groot N.N."/>
        </authorList>
    </citation>
    <scope>NUCLEOTIDE SEQUENCE [LARGE SCALE GENOMIC DNA]</scope>
    <source>
        <strain evidence="11 12">CGMCC 1.5012</strain>
    </source>
</reference>
<evidence type="ECO:0000313" key="12">
    <source>
        <dbReference type="Proteomes" id="UP000199182"/>
    </source>
</evidence>
<dbReference type="InterPro" id="IPR003442">
    <property type="entry name" value="T6A_TsaE"/>
</dbReference>
<keyword evidence="5" id="KW-0819">tRNA processing</keyword>
<evidence type="ECO:0000256" key="10">
    <source>
        <dbReference type="ARBA" id="ARBA00032441"/>
    </source>
</evidence>
<dbReference type="Proteomes" id="UP000199182">
    <property type="component" value="Unassembled WGS sequence"/>
</dbReference>
<dbReference type="Gene3D" id="3.40.50.300">
    <property type="entry name" value="P-loop containing nucleotide triphosphate hydrolases"/>
    <property type="match status" value="1"/>
</dbReference>
<proteinExistence type="inferred from homology"/>
<keyword evidence="8" id="KW-0067">ATP-binding</keyword>
<accession>A0A1G9W7I3</accession>
<evidence type="ECO:0000313" key="11">
    <source>
        <dbReference type="EMBL" id="SDM80166.1"/>
    </source>
</evidence>
<evidence type="ECO:0000256" key="7">
    <source>
        <dbReference type="ARBA" id="ARBA00022741"/>
    </source>
</evidence>
<evidence type="ECO:0000256" key="1">
    <source>
        <dbReference type="ARBA" id="ARBA00004496"/>
    </source>
</evidence>
<evidence type="ECO:0000256" key="6">
    <source>
        <dbReference type="ARBA" id="ARBA00022723"/>
    </source>
</evidence>
<keyword evidence="7" id="KW-0547">Nucleotide-binding</keyword>
<gene>
    <name evidence="11" type="ORF">SAMN05192585_10559</name>
</gene>
<keyword evidence="6" id="KW-0479">Metal-binding</keyword>
<dbReference type="EMBL" id="FNID01000005">
    <property type="protein sequence ID" value="SDM80166.1"/>
    <property type="molecule type" value="Genomic_DNA"/>
</dbReference>
<evidence type="ECO:0000256" key="5">
    <source>
        <dbReference type="ARBA" id="ARBA00022694"/>
    </source>
</evidence>
<evidence type="ECO:0000256" key="3">
    <source>
        <dbReference type="ARBA" id="ARBA00019010"/>
    </source>
</evidence>
<dbReference type="GO" id="GO:0046872">
    <property type="term" value="F:metal ion binding"/>
    <property type="evidence" value="ECO:0007669"/>
    <property type="project" value="UniProtKB-KW"/>
</dbReference>
<protein>
    <recommendedName>
        <fullName evidence="3">tRNA threonylcarbamoyladenosine biosynthesis protein TsaE</fullName>
    </recommendedName>
    <alternativeName>
        <fullName evidence="10">t(6)A37 threonylcarbamoyladenosine biosynthesis protein TsaE</fullName>
    </alternativeName>
</protein>